<name>A0A1W4XET7_AGRPL</name>
<reference evidence="5" key="1">
    <citation type="submission" date="2025-08" db="UniProtKB">
        <authorList>
            <consortium name="RefSeq"/>
        </authorList>
    </citation>
    <scope>IDENTIFICATION</scope>
    <source>
        <tissue evidence="5">Entire body</tissue>
    </source>
</reference>
<evidence type="ECO:0000313" key="5">
    <source>
        <dbReference type="RefSeq" id="XP_018334529.1"/>
    </source>
</evidence>
<organism evidence="4 5">
    <name type="scientific">Agrilus planipennis</name>
    <name type="common">Emerald ash borer</name>
    <name type="synonym">Agrilus marcopoli</name>
    <dbReference type="NCBI Taxonomy" id="224129"/>
    <lineage>
        <taxon>Eukaryota</taxon>
        <taxon>Metazoa</taxon>
        <taxon>Ecdysozoa</taxon>
        <taxon>Arthropoda</taxon>
        <taxon>Hexapoda</taxon>
        <taxon>Insecta</taxon>
        <taxon>Pterygota</taxon>
        <taxon>Neoptera</taxon>
        <taxon>Endopterygota</taxon>
        <taxon>Coleoptera</taxon>
        <taxon>Polyphaga</taxon>
        <taxon>Elateriformia</taxon>
        <taxon>Buprestoidea</taxon>
        <taxon>Buprestidae</taxon>
        <taxon>Agrilinae</taxon>
        <taxon>Agrilus</taxon>
    </lineage>
</organism>
<dbReference type="KEGG" id="apln:108743456"/>
<protein>
    <submittedName>
        <fullName evidence="5">Uncharacterized protein LOC108743456</fullName>
    </submittedName>
</protein>
<sequence>MVLWGKTAVLLLVIITVVQCHERMDNEANVTSDRSEYKRSLPRDCGSKYSVTCLKLDVVSWVEKLNEEGNYNILPGVAIVKENGTSTTNTAELVSDLAREFPKDPDARLDAFLLRKVSDFINNHSIKLNFFGNDVSDEGEESARKGGGTGLGGLTGTGGGGGKKGGGMGGAIFAAAAMMKGTLLALALGALAAIAGKALMTGLISLMLSAILGLKSLSGGGGKTTYEVVAKPIYSHENTHSSSHEDHHSHGGHGGWGRSYEVPLPLGLRPEYKPA</sequence>
<dbReference type="InParanoid" id="A0A1W4XET7"/>
<evidence type="ECO:0000313" key="4">
    <source>
        <dbReference type="Proteomes" id="UP000192223"/>
    </source>
</evidence>
<dbReference type="GO" id="GO:0016020">
    <property type="term" value="C:membrane"/>
    <property type="evidence" value="ECO:0007669"/>
    <property type="project" value="TreeGrafter"/>
</dbReference>
<dbReference type="PANTHER" id="PTHR21879:SF9">
    <property type="entry name" value="OSIRIS 16"/>
    <property type="match status" value="1"/>
</dbReference>
<keyword evidence="4" id="KW-1185">Reference proteome</keyword>
<dbReference type="AlphaFoldDB" id="A0A1W4XET7"/>
<dbReference type="RefSeq" id="XP_018334529.1">
    <property type="nucleotide sequence ID" value="XM_018479027.1"/>
</dbReference>
<feature type="region of interest" description="Disordered" evidence="1">
    <location>
        <begin position="139"/>
        <end position="160"/>
    </location>
</feature>
<feature type="transmembrane region" description="Helical" evidence="2">
    <location>
        <begin position="183"/>
        <end position="208"/>
    </location>
</feature>
<dbReference type="GeneID" id="108743456"/>
<gene>
    <name evidence="5" type="primary">LOC108743456</name>
</gene>
<dbReference type="FunCoup" id="A0A1W4XET7">
    <property type="interactions" value="35"/>
</dbReference>
<evidence type="ECO:0000256" key="1">
    <source>
        <dbReference type="SAM" id="MobiDB-lite"/>
    </source>
</evidence>
<dbReference type="Pfam" id="PF07898">
    <property type="entry name" value="DUF1676"/>
    <property type="match status" value="1"/>
</dbReference>
<proteinExistence type="predicted"/>
<keyword evidence="2" id="KW-1133">Transmembrane helix</keyword>
<dbReference type="Proteomes" id="UP000192223">
    <property type="component" value="Unplaced"/>
</dbReference>
<feature type="compositionally biased region" description="Gly residues" evidence="1">
    <location>
        <begin position="145"/>
        <end position="160"/>
    </location>
</feature>
<keyword evidence="3" id="KW-0732">Signal</keyword>
<keyword evidence="2" id="KW-0472">Membrane</keyword>
<accession>A0A1W4XET7</accession>
<dbReference type="PANTHER" id="PTHR21879">
    <property type="entry name" value="FI03362P-RELATED-RELATED"/>
    <property type="match status" value="1"/>
</dbReference>
<feature type="signal peptide" evidence="3">
    <location>
        <begin position="1"/>
        <end position="20"/>
    </location>
</feature>
<dbReference type="InterPro" id="IPR012464">
    <property type="entry name" value="DUF1676"/>
</dbReference>
<keyword evidence="2" id="KW-0812">Transmembrane</keyword>
<feature type="chain" id="PRO_5010718247" evidence="3">
    <location>
        <begin position="21"/>
        <end position="275"/>
    </location>
</feature>
<evidence type="ECO:0000256" key="2">
    <source>
        <dbReference type="SAM" id="Phobius"/>
    </source>
</evidence>
<evidence type="ECO:0000256" key="3">
    <source>
        <dbReference type="SAM" id="SignalP"/>
    </source>
</evidence>
<dbReference type="OrthoDB" id="6627399at2759"/>